<name>A0ABM6M6A0_9SPHN</name>
<dbReference type="InterPro" id="IPR023393">
    <property type="entry name" value="START-like_dom_sf"/>
</dbReference>
<accession>A0ABM6M6A0</accession>
<dbReference type="SUPFAM" id="SSF55961">
    <property type="entry name" value="Bet v1-like"/>
    <property type="match status" value="1"/>
</dbReference>
<feature type="domain" description="Activator of Hsp90 ATPase homologue 1/2-like C-terminal" evidence="2">
    <location>
        <begin position="14"/>
        <end position="147"/>
    </location>
</feature>
<proteinExistence type="inferred from homology"/>
<dbReference type="EMBL" id="CP020083">
    <property type="protein sequence ID" value="ASR51382.1"/>
    <property type="molecule type" value="Genomic_DNA"/>
</dbReference>
<evidence type="ECO:0000313" key="3">
    <source>
        <dbReference type="EMBL" id="ASR51382.1"/>
    </source>
</evidence>
<keyword evidence="4" id="KW-1185">Reference proteome</keyword>
<dbReference type="GeneID" id="303485474"/>
<evidence type="ECO:0000313" key="4">
    <source>
        <dbReference type="Proteomes" id="UP000258016"/>
    </source>
</evidence>
<reference evidence="3 4" key="1">
    <citation type="submission" date="2017-03" db="EMBL/GenBank/DDBJ databases">
        <title>Complete genome sequence of Blastomonas fulva degrading microcsystin LR.</title>
        <authorList>
            <person name="Lee H.-g."/>
            <person name="Jin L."/>
            <person name="oh H.-M."/>
        </authorList>
    </citation>
    <scope>NUCLEOTIDE SEQUENCE [LARGE SCALE GENOMIC DNA]</scope>
    <source>
        <strain evidence="3 4">T2</strain>
    </source>
</reference>
<dbReference type="RefSeq" id="WP_117352074.1">
    <property type="nucleotide sequence ID" value="NZ_CP020083.1"/>
</dbReference>
<evidence type="ECO:0000256" key="1">
    <source>
        <dbReference type="ARBA" id="ARBA00006817"/>
    </source>
</evidence>
<dbReference type="Gene3D" id="3.30.530.20">
    <property type="match status" value="1"/>
</dbReference>
<dbReference type="Proteomes" id="UP000258016">
    <property type="component" value="Chromosome"/>
</dbReference>
<sequence length="150" mass="16946">MTDAHALSVTRFIAAPPATVWDIITQRLEEWWCPVPWRTEVVEYDWRSGGRMATIMHGPDGERHESEGVFLEVVPQVRFVFTDAFRAGWVPQEAFMVGTIAIAPEGEDTRYTASAQHWTREAMERHRDMGFEPGWSAVADQLAALAEASV</sequence>
<comment type="similarity">
    <text evidence="1">Belongs to the AHA1 family.</text>
</comment>
<organism evidence="3 4">
    <name type="scientific">Blastomonas fulva</name>
    <dbReference type="NCBI Taxonomy" id="1550728"/>
    <lineage>
        <taxon>Bacteria</taxon>
        <taxon>Pseudomonadati</taxon>
        <taxon>Pseudomonadota</taxon>
        <taxon>Alphaproteobacteria</taxon>
        <taxon>Sphingomonadales</taxon>
        <taxon>Sphingomonadaceae</taxon>
        <taxon>Blastomonas</taxon>
    </lineage>
</organism>
<evidence type="ECO:0000259" key="2">
    <source>
        <dbReference type="Pfam" id="PF08327"/>
    </source>
</evidence>
<dbReference type="InterPro" id="IPR013538">
    <property type="entry name" value="ASHA1/2-like_C"/>
</dbReference>
<protein>
    <submittedName>
        <fullName evidence="3">ATPase</fullName>
    </submittedName>
</protein>
<dbReference type="Pfam" id="PF08327">
    <property type="entry name" value="AHSA1"/>
    <property type="match status" value="1"/>
</dbReference>
<gene>
    <name evidence="3" type="ORF">B5J99_07815</name>
</gene>